<sequence length="219" mass="24061">TAYGSSLWLQTGDTAGAIQIPYSPQGRITVISAQANVGVWSRTMYDTNNTTVDSNGNLRPASPIVKVSGDGTAELNYESEGVSVERISTGVYKISGVFGFNSDPVWGGTNGGYVIPQNANGLPLLWVDYEIAEDGDITLRTYHREHANVPAFARNHIDGLADGDPVDIPTGRWVDLRVEMPLDSVWNVEQARLAEEFRAEYERQQREAEQQNQPEDSES</sequence>
<comment type="caution">
    <text evidence="2">The sequence shown here is derived from an EMBL/GenBank/DDBJ whole genome shotgun (WGS) entry which is preliminary data.</text>
</comment>
<feature type="non-terminal residue" evidence="2">
    <location>
        <position position="1"/>
    </location>
</feature>
<accession>A0ABU4E439</accession>
<feature type="domain" description="Phage tail protein C-terminal" evidence="1">
    <location>
        <begin position="49"/>
        <end position="181"/>
    </location>
</feature>
<protein>
    <recommendedName>
        <fullName evidence="1">Phage tail protein C-terminal domain-containing protein</fullName>
    </recommendedName>
</protein>
<name>A0ABU4E439_9ENTR</name>
<evidence type="ECO:0000259" key="1">
    <source>
        <dbReference type="Pfam" id="PF25670"/>
    </source>
</evidence>
<organism evidence="2 3">
    <name type="scientific">Atlantibacter subterraneus</name>
    <dbReference type="NCBI Taxonomy" id="255519"/>
    <lineage>
        <taxon>Bacteria</taxon>
        <taxon>Pseudomonadati</taxon>
        <taxon>Pseudomonadota</taxon>
        <taxon>Gammaproteobacteria</taxon>
        <taxon>Enterobacterales</taxon>
        <taxon>Enterobacteriaceae</taxon>
        <taxon>Atlantibacter</taxon>
    </lineage>
</organism>
<reference evidence="2 3" key="1">
    <citation type="submission" date="2023-10" db="EMBL/GenBank/DDBJ databases">
        <authorList>
            <person name="Dale J."/>
        </authorList>
    </citation>
    <scope>NUCLEOTIDE SEQUENCE [LARGE SCALE GENOMIC DNA]</scope>
    <source>
        <strain evidence="2 3">2023EL-00970</strain>
    </source>
</reference>
<keyword evidence="3" id="KW-1185">Reference proteome</keyword>
<dbReference type="Proteomes" id="UP001187066">
    <property type="component" value="Unassembled WGS sequence"/>
</dbReference>
<dbReference type="EMBL" id="JAWLOF010000009">
    <property type="protein sequence ID" value="MDV7023885.1"/>
    <property type="molecule type" value="Genomic_DNA"/>
</dbReference>
<proteinExistence type="predicted"/>
<evidence type="ECO:0000313" key="3">
    <source>
        <dbReference type="Proteomes" id="UP001187066"/>
    </source>
</evidence>
<evidence type="ECO:0000313" key="2">
    <source>
        <dbReference type="EMBL" id="MDV7023885.1"/>
    </source>
</evidence>
<gene>
    <name evidence="2" type="ORF">R4P48_14505</name>
</gene>
<dbReference type="Pfam" id="PF25670">
    <property type="entry name" value="Phage_tail_C_2"/>
    <property type="match status" value="1"/>
</dbReference>
<dbReference type="InterPro" id="IPR058008">
    <property type="entry name" value="Gp26_C"/>
</dbReference>